<dbReference type="AlphaFoldDB" id="A0A1I6R455"/>
<reference evidence="1 2" key="1">
    <citation type="submission" date="2016-10" db="EMBL/GenBank/DDBJ databases">
        <authorList>
            <person name="de Groot N.N."/>
        </authorList>
    </citation>
    <scope>NUCLEOTIDE SEQUENCE [LARGE SCALE GENOMIC DNA]</scope>
    <source>
        <strain evidence="1 2">DSM 22789</strain>
    </source>
</reference>
<gene>
    <name evidence="1" type="ORF">SAMN05660206_10381</name>
</gene>
<protein>
    <recommendedName>
        <fullName evidence="3">Fibronectin type-III domain-containing protein</fullName>
    </recommendedName>
</protein>
<organism evidence="1 2">
    <name type="scientific">Sphingobacterium wenxiniae</name>
    <dbReference type="NCBI Taxonomy" id="683125"/>
    <lineage>
        <taxon>Bacteria</taxon>
        <taxon>Pseudomonadati</taxon>
        <taxon>Bacteroidota</taxon>
        <taxon>Sphingobacteriia</taxon>
        <taxon>Sphingobacteriales</taxon>
        <taxon>Sphingobacteriaceae</taxon>
        <taxon>Sphingobacterium</taxon>
    </lineage>
</organism>
<dbReference type="Gene3D" id="2.60.40.10">
    <property type="entry name" value="Immunoglobulins"/>
    <property type="match status" value="1"/>
</dbReference>
<dbReference type="Proteomes" id="UP000198785">
    <property type="component" value="Unassembled WGS sequence"/>
</dbReference>
<name>A0A1I6R455_9SPHI</name>
<dbReference type="InterPro" id="IPR036116">
    <property type="entry name" value="FN3_sf"/>
</dbReference>
<keyword evidence="2" id="KW-1185">Reference proteome</keyword>
<dbReference type="OrthoDB" id="703469at2"/>
<evidence type="ECO:0000313" key="2">
    <source>
        <dbReference type="Proteomes" id="UP000198785"/>
    </source>
</evidence>
<proteinExistence type="predicted"/>
<evidence type="ECO:0008006" key="3">
    <source>
        <dbReference type="Google" id="ProtNLM"/>
    </source>
</evidence>
<accession>A0A1I6R455</accession>
<evidence type="ECO:0000313" key="1">
    <source>
        <dbReference type="EMBL" id="SFS59551.1"/>
    </source>
</evidence>
<dbReference type="InterPro" id="IPR013783">
    <property type="entry name" value="Ig-like_fold"/>
</dbReference>
<dbReference type="SUPFAM" id="SSF49265">
    <property type="entry name" value="Fibronectin type III"/>
    <property type="match status" value="1"/>
</dbReference>
<dbReference type="RefSeq" id="WP_093364191.1">
    <property type="nucleotide sequence ID" value="NZ_FOZZ01000003.1"/>
</dbReference>
<sequence length="205" mass="22840">MAKPTLTSKTRTDSKLVQYASNVVSKTTENASLFPDATEKVALLKTALDTYMGSLSEAAYRDMRQVIIKNQQATVVRELLYDLSLHVESVAKGDPNILLAAGFVPSKDNSSSIGISPKANDLRAVVTHPGTQTVQLRVNAWRPAKYYQFEYRKANSLNPWTTVLSTKSRTAISDLEYLQEYEFRVTYLGPNPTPNYSEIVRCVVV</sequence>
<dbReference type="EMBL" id="FOZZ01000003">
    <property type="protein sequence ID" value="SFS59551.1"/>
    <property type="molecule type" value="Genomic_DNA"/>
</dbReference>